<dbReference type="EMBL" id="JANEYG010000041">
    <property type="protein sequence ID" value="KAJ8916599.1"/>
    <property type="molecule type" value="Genomic_DNA"/>
</dbReference>
<evidence type="ECO:0000256" key="1">
    <source>
        <dbReference type="ARBA" id="ARBA00000971"/>
    </source>
</evidence>
<dbReference type="InterPro" id="IPR000915">
    <property type="entry name" value="60S_ribosomal_eL6"/>
</dbReference>
<dbReference type="SUPFAM" id="SSF50891">
    <property type="entry name" value="Cyclophilin-like"/>
    <property type="match status" value="1"/>
</dbReference>
<dbReference type="PANTHER" id="PTHR45625">
    <property type="entry name" value="PEPTIDYL-PROLYL CIS-TRANS ISOMERASE-RELATED"/>
    <property type="match status" value="1"/>
</dbReference>
<comment type="subunit">
    <text evidence="14">Component of the large ribosomal subunit. May bind IPO9 with low affinity.</text>
</comment>
<dbReference type="PROSITE" id="PS50082">
    <property type="entry name" value="WD_REPEATS_2"/>
    <property type="match status" value="1"/>
</dbReference>
<evidence type="ECO:0000313" key="19">
    <source>
        <dbReference type="Proteomes" id="UP001159042"/>
    </source>
</evidence>
<dbReference type="FunFam" id="2.30.30.30:FF:000014">
    <property type="entry name" value="60S ribosomal protein L6"/>
    <property type="match status" value="1"/>
</dbReference>
<feature type="compositionally biased region" description="Basic and acidic residues" evidence="16">
    <location>
        <begin position="7"/>
        <end position="17"/>
    </location>
</feature>
<evidence type="ECO:0000256" key="13">
    <source>
        <dbReference type="ARBA" id="ARBA00035351"/>
    </source>
</evidence>
<keyword evidence="9" id="KW-0413">Isomerase</keyword>
<keyword evidence="10" id="KW-0687">Ribonucleoprotein</keyword>
<dbReference type="InterPro" id="IPR041997">
    <property type="entry name" value="Ribosomal_eL6_KOW"/>
</dbReference>
<feature type="region of interest" description="Disordered" evidence="16">
    <location>
        <begin position="625"/>
        <end position="649"/>
    </location>
</feature>
<dbReference type="AlphaFoldDB" id="A0AAV8VQT5"/>
<keyword evidence="7" id="KW-0689">Ribosomal protein</keyword>
<dbReference type="PANTHER" id="PTHR45625:SF4">
    <property type="entry name" value="PEPTIDYLPROLYL ISOMERASE DOMAIN AND WD REPEAT-CONTAINING PROTEIN 1"/>
    <property type="match status" value="1"/>
</dbReference>
<evidence type="ECO:0000256" key="8">
    <source>
        <dbReference type="ARBA" id="ARBA00023110"/>
    </source>
</evidence>
<dbReference type="InterPro" id="IPR014722">
    <property type="entry name" value="Rib_uL2_dom2"/>
</dbReference>
<evidence type="ECO:0000256" key="10">
    <source>
        <dbReference type="ARBA" id="ARBA00023274"/>
    </source>
</evidence>
<dbReference type="GO" id="GO:0003735">
    <property type="term" value="F:structural constituent of ribosome"/>
    <property type="evidence" value="ECO:0007669"/>
    <property type="project" value="InterPro"/>
</dbReference>
<dbReference type="SUPFAM" id="SSF50104">
    <property type="entry name" value="Translation proteins SH3-like domain"/>
    <property type="match status" value="1"/>
</dbReference>
<keyword evidence="6" id="KW-0677">Repeat</keyword>
<evidence type="ECO:0000256" key="12">
    <source>
        <dbReference type="ARBA" id="ARBA00035233"/>
    </source>
</evidence>
<dbReference type="FunFam" id="2.130.10.10:FF:000450">
    <property type="entry name" value="Peptidylprolyl isomerase domain and WD-repeat protein 1"/>
    <property type="match status" value="1"/>
</dbReference>
<evidence type="ECO:0000313" key="18">
    <source>
        <dbReference type="EMBL" id="KAJ8916599.1"/>
    </source>
</evidence>
<dbReference type="Pfam" id="PF00400">
    <property type="entry name" value="WD40"/>
    <property type="match status" value="3"/>
</dbReference>
<dbReference type="PROSITE" id="PS50072">
    <property type="entry name" value="CSA_PPIASE_2"/>
    <property type="match status" value="1"/>
</dbReference>
<comment type="function">
    <text evidence="11">Component of the large ribosomal subunit. The ribosome is a large ribonucleoprotein complex responsible for the synthesis of proteins in the cell.</text>
</comment>
<dbReference type="CDD" id="cd01927">
    <property type="entry name" value="cyclophilin_WD40"/>
    <property type="match status" value="1"/>
</dbReference>
<keyword evidence="8" id="KW-0697">Rotamase</keyword>
<comment type="similarity">
    <text evidence="2">Belongs to the cyclophilin-type PPIase family.</text>
</comment>
<dbReference type="InterPro" id="IPR008991">
    <property type="entry name" value="Translation_prot_SH3-like_sf"/>
</dbReference>
<keyword evidence="5 15" id="KW-0853">WD repeat</keyword>
<comment type="catalytic activity">
    <reaction evidence="1">
        <text>[protein]-peptidylproline (omega=180) = [protein]-peptidylproline (omega=0)</text>
        <dbReference type="Rhea" id="RHEA:16237"/>
        <dbReference type="Rhea" id="RHEA-COMP:10747"/>
        <dbReference type="Rhea" id="RHEA-COMP:10748"/>
        <dbReference type="ChEBI" id="CHEBI:83833"/>
        <dbReference type="ChEBI" id="CHEBI:83834"/>
        <dbReference type="EC" id="5.2.1.8"/>
    </reaction>
</comment>
<dbReference type="InterPro" id="IPR002130">
    <property type="entry name" value="Cyclophilin-type_PPIase_dom"/>
</dbReference>
<keyword evidence="19" id="KW-1185">Reference proteome</keyword>
<dbReference type="Pfam" id="PF01159">
    <property type="entry name" value="Ribosomal_L6e"/>
    <property type="match status" value="1"/>
</dbReference>
<dbReference type="Proteomes" id="UP001159042">
    <property type="component" value="Unassembled WGS sequence"/>
</dbReference>
<evidence type="ECO:0000256" key="11">
    <source>
        <dbReference type="ARBA" id="ARBA00034092"/>
    </source>
</evidence>
<evidence type="ECO:0000256" key="3">
    <source>
        <dbReference type="ARBA" id="ARBA00010592"/>
    </source>
</evidence>
<feature type="domain" description="PPIase cyclophilin-type" evidence="17">
    <location>
        <begin position="464"/>
        <end position="619"/>
    </location>
</feature>
<name>A0AAV8VQT5_9CUCU</name>
<evidence type="ECO:0000259" key="17">
    <source>
        <dbReference type="PROSITE" id="PS50072"/>
    </source>
</evidence>
<dbReference type="GO" id="GO:0006412">
    <property type="term" value="P:translation"/>
    <property type="evidence" value="ECO:0007669"/>
    <property type="project" value="InterPro"/>
</dbReference>
<dbReference type="Pfam" id="PF03868">
    <property type="entry name" value="Ribosomal_L6e_N"/>
    <property type="match status" value="1"/>
</dbReference>
<dbReference type="GO" id="GO:0005840">
    <property type="term" value="C:ribosome"/>
    <property type="evidence" value="ECO:0007669"/>
    <property type="project" value="UniProtKB-KW"/>
</dbReference>
<dbReference type="EC" id="5.2.1.8" evidence="4"/>
<accession>A0AAV8VQT5</accession>
<evidence type="ECO:0000256" key="2">
    <source>
        <dbReference type="ARBA" id="ARBA00007365"/>
    </source>
</evidence>
<dbReference type="GO" id="GO:0005634">
    <property type="term" value="C:nucleus"/>
    <property type="evidence" value="ECO:0007669"/>
    <property type="project" value="UniProtKB-ARBA"/>
</dbReference>
<protein>
    <recommendedName>
        <fullName evidence="12">Large ribosomal subunit protein eL6</fullName>
        <ecNumber evidence="4">5.2.1.8</ecNumber>
    </recommendedName>
    <alternativeName>
        <fullName evidence="13">60S ribosomal protein L6</fullName>
    </alternativeName>
</protein>
<evidence type="ECO:0000256" key="15">
    <source>
        <dbReference type="PROSITE-ProRule" id="PRU00221"/>
    </source>
</evidence>
<evidence type="ECO:0000256" key="14">
    <source>
        <dbReference type="ARBA" id="ARBA00046388"/>
    </source>
</evidence>
<feature type="repeat" description="WD" evidence="15">
    <location>
        <begin position="104"/>
        <end position="145"/>
    </location>
</feature>
<comment type="similarity">
    <text evidence="3">Belongs to the eukaryotic ribosomal protein eL6 family.</text>
</comment>
<evidence type="ECO:0000256" key="9">
    <source>
        <dbReference type="ARBA" id="ARBA00023235"/>
    </source>
</evidence>
<dbReference type="FunFam" id="2.40.100.10:FF:000003">
    <property type="entry name" value="Peptidylprolyl isomerase domain and WD repeat-containing 1"/>
    <property type="match status" value="1"/>
</dbReference>
<dbReference type="GO" id="GO:1990904">
    <property type="term" value="C:ribonucleoprotein complex"/>
    <property type="evidence" value="ECO:0007669"/>
    <property type="project" value="UniProtKB-KW"/>
</dbReference>
<dbReference type="InterPro" id="IPR029000">
    <property type="entry name" value="Cyclophilin-like_dom_sf"/>
</dbReference>
<evidence type="ECO:0000256" key="7">
    <source>
        <dbReference type="ARBA" id="ARBA00022980"/>
    </source>
</evidence>
<dbReference type="InterPro" id="IPR036322">
    <property type="entry name" value="WD40_repeat_dom_sf"/>
</dbReference>
<dbReference type="Gene3D" id="2.40.100.10">
    <property type="entry name" value="Cyclophilin-like"/>
    <property type="match status" value="1"/>
</dbReference>
<dbReference type="PRINTS" id="PR00153">
    <property type="entry name" value="CSAPPISMRASE"/>
</dbReference>
<organism evidence="18 19">
    <name type="scientific">Exocentrus adspersus</name>
    <dbReference type="NCBI Taxonomy" id="1586481"/>
    <lineage>
        <taxon>Eukaryota</taxon>
        <taxon>Metazoa</taxon>
        <taxon>Ecdysozoa</taxon>
        <taxon>Arthropoda</taxon>
        <taxon>Hexapoda</taxon>
        <taxon>Insecta</taxon>
        <taxon>Pterygota</taxon>
        <taxon>Neoptera</taxon>
        <taxon>Endopterygota</taxon>
        <taxon>Coleoptera</taxon>
        <taxon>Polyphaga</taxon>
        <taxon>Cucujiformia</taxon>
        <taxon>Chrysomeloidea</taxon>
        <taxon>Cerambycidae</taxon>
        <taxon>Lamiinae</taxon>
        <taxon>Acanthocinini</taxon>
        <taxon>Exocentrus</taxon>
    </lineage>
</organism>
<dbReference type="SUPFAM" id="SSF50978">
    <property type="entry name" value="WD40 repeat-like"/>
    <property type="match status" value="1"/>
</dbReference>
<dbReference type="InterPro" id="IPR005568">
    <property type="entry name" value="Ribosomal_uL6_N"/>
</dbReference>
<dbReference type="Pfam" id="PF00160">
    <property type="entry name" value="Pro_isomerase"/>
    <property type="match status" value="1"/>
</dbReference>
<feature type="region of interest" description="Disordered" evidence="16">
    <location>
        <begin position="1"/>
        <end position="29"/>
    </location>
</feature>
<reference evidence="18 19" key="1">
    <citation type="journal article" date="2023" name="Insect Mol. Biol.">
        <title>Genome sequencing provides insights into the evolution of gene families encoding plant cell wall-degrading enzymes in longhorned beetles.</title>
        <authorList>
            <person name="Shin N.R."/>
            <person name="Okamura Y."/>
            <person name="Kirsch R."/>
            <person name="Pauchet Y."/>
        </authorList>
    </citation>
    <scope>NUCLEOTIDE SEQUENCE [LARGE SCALE GENOMIC DNA]</scope>
    <source>
        <strain evidence="18">EAD_L_NR</strain>
    </source>
</reference>
<dbReference type="SMART" id="SM00320">
    <property type="entry name" value="WD40"/>
    <property type="match status" value="4"/>
</dbReference>
<dbReference type="Gene3D" id="2.30.30.30">
    <property type="match status" value="1"/>
</dbReference>
<evidence type="ECO:0000256" key="4">
    <source>
        <dbReference type="ARBA" id="ARBA00013194"/>
    </source>
</evidence>
<evidence type="ECO:0000256" key="16">
    <source>
        <dbReference type="SAM" id="MobiDB-lite"/>
    </source>
</evidence>
<dbReference type="InterPro" id="IPR015943">
    <property type="entry name" value="WD40/YVTN_repeat-like_dom_sf"/>
</dbReference>
<dbReference type="CDD" id="cd13156">
    <property type="entry name" value="KOW_RPL6"/>
    <property type="match status" value="1"/>
</dbReference>
<dbReference type="InterPro" id="IPR001680">
    <property type="entry name" value="WD40_rpt"/>
</dbReference>
<gene>
    <name evidence="18" type="ORF">NQ315_000244</name>
</gene>
<feature type="compositionally biased region" description="Basic and acidic residues" evidence="16">
    <location>
        <begin position="625"/>
        <end position="634"/>
    </location>
</feature>
<dbReference type="InterPro" id="IPR044666">
    <property type="entry name" value="Cyclophilin_A-like"/>
</dbReference>
<comment type="caution">
    <text evidence="18">The sequence shown here is derived from an EMBL/GenBank/DDBJ whole genome shotgun (WGS) entry which is preliminary data.</text>
</comment>
<dbReference type="GO" id="GO:0003755">
    <property type="term" value="F:peptidyl-prolyl cis-trans isomerase activity"/>
    <property type="evidence" value="ECO:0007669"/>
    <property type="project" value="UniProtKB-KW"/>
</dbReference>
<sequence length="883" mass="100241">MSDTDEPAGHKRSHEDASSSDSDDCVGPTLSEAVQPKKRKILPHEQLYLDLLPCAESYEKSYMHRDVITHCLVSATDFIITASWDGHIKFWKKMETGIEFVKHFRSHLGPIVKIACNSEGSLLCSASTDKSLKIFDVINFDMINMMRLEYVPGTVEWTHGPGDPIHTLAVSDKESNKIYLYDGRATATPLQVLEKIHTKPVYLIRYNPKYEVAVSVDRAGMLEYWTGIRQDCIFPKNVAFDSKLDTDLYEFAKNKTLPTGLAFSPDGKKFATICTDRRVRVFNFLTGKLVRVLDETLPRFTELQQSKQLLPNMEFGRRMAMERDLEKSESSELANIIFDSSGYFIMYATLLGIKLINLYTNKCVRIIGKNENLRLLNIALYQGSAKKSKAAVTLEIEASSNPTLEAILPDPTLVCTAYKKSRFYLFSRREPEDLPGDQDRDVFNEKPSKEDVFATTENPAVQRLYENAIIHTVFGDIHIKLFMKDTPKTVENFCVHSKNGYYNGHIFHRVIKGFMIQTGDPTGNGTGGESIWGGDFEDEIRPNLKHDRPYTVSMANAGPNTNGSQFFITLTPTPWLDNKHTIFGRVVKGMEVVQNISNVKTNAKTDKPYDDIRIISISMAPAAEAKKAKPEGAPKRVHKPGKPRNYDLGNGVLRFSRTKMYHKKALYKFIGKKVKPTKRPQKPRVIEKPIGGEKNGGKRFVLVKKRRASYPTQDRIKKKPAKKSFSQHKRTLRDSLTPGTVLILLAGAHKGKRVILLKQLYSGLLLVTGPFGINACPLRRISQRYVIGTQTKVDVNEVKLPEHINDKYFARKREKRAKKEEGDIFLTKKVGYKVSEQRKTDQKQVDEQVLAAIRKHPDRKVLLAYLSAMWGLRSSQFPHRLKF</sequence>
<evidence type="ECO:0000256" key="5">
    <source>
        <dbReference type="ARBA" id="ARBA00022574"/>
    </source>
</evidence>
<dbReference type="Gene3D" id="2.130.10.10">
    <property type="entry name" value="YVTN repeat-like/Quinoprotein amine dehydrogenase"/>
    <property type="match status" value="2"/>
</dbReference>
<proteinExistence type="inferred from homology"/>
<evidence type="ECO:0000256" key="6">
    <source>
        <dbReference type="ARBA" id="ARBA00022737"/>
    </source>
</evidence>